<evidence type="ECO:0000313" key="3">
    <source>
        <dbReference type="EMBL" id="RDW62745.1"/>
    </source>
</evidence>
<feature type="region of interest" description="Disordered" evidence="1">
    <location>
        <begin position="107"/>
        <end position="192"/>
    </location>
</feature>
<feature type="compositionally biased region" description="Pro residues" evidence="1">
    <location>
        <begin position="116"/>
        <end position="125"/>
    </location>
</feature>
<feature type="region of interest" description="Disordered" evidence="1">
    <location>
        <begin position="1"/>
        <end position="76"/>
    </location>
</feature>
<name>A0A3D8QLS2_9HELO</name>
<comment type="caution">
    <text evidence="3">The sequence shown here is derived from an EMBL/GenBank/DDBJ whole genome shotgun (WGS) entry which is preliminary data.</text>
</comment>
<evidence type="ECO:0000259" key="2">
    <source>
        <dbReference type="PROSITE" id="PS51140"/>
    </source>
</evidence>
<dbReference type="PANTHER" id="PTHR16461:SF5">
    <property type="entry name" value="TOLL-INTERACTING PROTEIN"/>
    <property type="match status" value="1"/>
</dbReference>
<keyword evidence="4" id="KW-1185">Reference proteome</keyword>
<evidence type="ECO:0000313" key="4">
    <source>
        <dbReference type="Proteomes" id="UP000256328"/>
    </source>
</evidence>
<dbReference type="EMBL" id="PDLN01000017">
    <property type="protein sequence ID" value="RDW62745.1"/>
    <property type="molecule type" value="Genomic_DNA"/>
</dbReference>
<sequence>MSAPTNTDVKTPTTSGAESPTTVPAFEMDDDDVQESGVLGAAASVNPRAATVEEEAPPKPPRPLSPQQQNEQTLREAFPSIDAAVVKAVLTASGGRVEPAFNALLGMSDPDAVREPTPPPQPPRPSVNRTGSTPQSQLEADEQYARQLAEHYGNAGTAYGPRGSGMPRGRQQTGLRPDESREEERSFLDDDLPIIKENLRKGFLETQSKVNGWITNLKKRIDGEDDEEHEAPARQGYSSGPGYRTRRSGDGRQSGDYNRYDADPQVLGDDFAGMQLNSDGSARRSTRPLANPDLFKPTPKTPNSGDSRKVGFKEGPAEDIDLYRSSPKLAAKDTTAAKQSKWQPLSTVDPSPVGEADNDPFSLGDSEDEKESKDRVGGKEVKMEDTERLKKAAAEAMSDSIGSSTPAAKPEPAETVGTKDKIAEEKLSSA</sequence>
<dbReference type="AlphaFoldDB" id="A0A3D8QLS2"/>
<dbReference type="GO" id="GO:0043130">
    <property type="term" value="F:ubiquitin binding"/>
    <property type="evidence" value="ECO:0007669"/>
    <property type="project" value="InterPro"/>
</dbReference>
<protein>
    <recommendedName>
        <fullName evidence="2">CUE domain-containing protein</fullName>
    </recommendedName>
</protein>
<dbReference type="Gene3D" id="1.10.8.10">
    <property type="entry name" value="DNA helicase RuvA subunit, C-terminal domain"/>
    <property type="match status" value="1"/>
</dbReference>
<dbReference type="InterPro" id="IPR041807">
    <property type="entry name" value="Cue5/Don1_CUE"/>
</dbReference>
<feature type="compositionally biased region" description="Basic and acidic residues" evidence="1">
    <location>
        <begin position="417"/>
        <end position="430"/>
    </location>
</feature>
<dbReference type="PANTHER" id="PTHR16461">
    <property type="entry name" value="TOLL-INTERACTING PROTEIN"/>
    <property type="match status" value="1"/>
</dbReference>
<dbReference type="InterPro" id="IPR003892">
    <property type="entry name" value="CUE"/>
</dbReference>
<accession>A0A3D8QLS2</accession>
<feature type="compositionally biased region" description="Polar residues" evidence="1">
    <location>
        <begin position="1"/>
        <end position="22"/>
    </location>
</feature>
<feature type="compositionally biased region" description="Basic and acidic residues" evidence="1">
    <location>
        <begin position="370"/>
        <end position="393"/>
    </location>
</feature>
<dbReference type="FunFam" id="1.10.8.10:FF:000064">
    <property type="entry name" value="Similar to CUE domain-containing protein"/>
    <property type="match status" value="1"/>
</dbReference>
<reference evidence="3 4" key="1">
    <citation type="journal article" date="2018" name="IMA Fungus">
        <title>IMA Genome-F 9: Draft genome sequence of Annulohypoxylon stygium, Aspergillus mulundensis, Berkeleyomyces basicola (syn. Thielaviopsis basicola), Ceratocystis smalleyi, two Cercospora beticola strains, Coleophoma cylindrospora, Fusarium fracticaudum, Phialophora cf. hyalina, and Morchella septimelata.</title>
        <authorList>
            <person name="Wingfield B.D."/>
            <person name="Bills G.F."/>
            <person name="Dong Y."/>
            <person name="Huang W."/>
            <person name="Nel W.J."/>
            <person name="Swalarsk-Parry B.S."/>
            <person name="Vaghefi N."/>
            <person name="Wilken P.M."/>
            <person name="An Z."/>
            <person name="de Beer Z.W."/>
            <person name="De Vos L."/>
            <person name="Chen L."/>
            <person name="Duong T.A."/>
            <person name="Gao Y."/>
            <person name="Hammerbacher A."/>
            <person name="Kikkert J.R."/>
            <person name="Li Y."/>
            <person name="Li H."/>
            <person name="Li K."/>
            <person name="Li Q."/>
            <person name="Liu X."/>
            <person name="Ma X."/>
            <person name="Naidoo K."/>
            <person name="Pethybridge S.J."/>
            <person name="Sun J."/>
            <person name="Steenkamp E.T."/>
            <person name="van der Nest M.A."/>
            <person name="van Wyk S."/>
            <person name="Wingfield M.J."/>
            <person name="Xiong C."/>
            <person name="Yue Q."/>
            <person name="Zhang X."/>
        </authorList>
    </citation>
    <scope>NUCLEOTIDE SEQUENCE [LARGE SCALE GENOMIC DNA]</scope>
    <source>
        <strain evidence="3 4">BP5796</strain>
    </source>
</reference>
<feature type="compositionally biased region" description="Basic and acidic residues" evidence="1">
    <location>
        <begin position="176"/>
        <end position="192"/>
    </location>
</feature>
<gene>
    <name evidence="3" type="ORF">BP5796_11047</name>
</gene>
<dbReference type="CDD" id="cd14372">
    <property type="entry name" value="CUE_Cue5p_like"/>
    <property type="match status" value="1"/>
</dbReference>
<dbReference type="SUPFAM" id="SSF46934">
    <property type="entry name" value="UBA-like"/>
    <property type="match status" value="1"/>
</dbReference>
<feature type="region of interest" description="Disordered" evidence="1">
    <location>
        <begin position="221"/>
        <end position="430"/>
    </location>
</feature>
<feature type="compositionally biased region" description="Basic and acidic residues" evidence="1">
    <location>
        <begin position="306"/>
        <end position="316"/>
    </location>
</feature>
<dbReference type="InterPro" id="IPR009060">
    <property type="entry name" value="UBA-like_sf"/>
</dbReference>
<dbReference type="GO" id="GO:0005737">
    <property type="term" value="C:cytoplasm"/>
    <property type="evidence" value="ECO:0007669"/>
    <property type="project" value="TreeGrafter"/>
</dbReference>
<dbReference type="SMART" id="SM00546">
    <property type="entry name" value="CUE"/>
    <property type="match status" value="1"/>
</dbReference>
<dbReference type="Proteomes" id="UP000256328">
    <property type="component" value="Unassembled WGS sequence"/>
</dbReference>
<proteinExistence type="predicted"/>
<feature type="domain" description="CUE" evidence="2">
    <location>
        <begin position="67"/>
        <end position="109"/>
    </location>
</feature>
<dbReference type="OrthoDB" id="9942608at2759"/>
<dbReference type="Pfam" id="PF02845">
    <property type="entry name" value="CUE"/>
    <property type="match status" value="1"/>
</dbReference>
<dbReference type="GO" id="GO:0006511">
    <property type="term" value="P:ubiquitin-dependent protein catabolic process"/>
    <property type="evidence" value="ECO:0007669"/>
    <property type="project" value="TreeGrafter"/>
</dbReference>
<feature type="compositionally biased region" description="Polar residues" evidence="1">
    <location>
        <begin position="127"/>
        <end position="138"/>
    </location>
</feature>
<organism evidence="3 4">
    <name type="scientific">Coleophoma crateriformis</name>
    <dbReference type="NCBI Taxonomy" id="565419"/>
    <lineage>
        <taxon>Eukaryota</taxon>
        <taxon>Fungi</taxon>
        <taxon>Dikarya</taxon>
        <taxon>Ascomycota</taxon>
        <taxon>Pezizomycotina</taxon>
        <taxon>Leotiomycetes</taxon>
        <taxon>Helotiales</taxon>
        <taxon>Dermateaceae</taxon>
        <taxon>Coleophoma</taxon>
    </lineage>
</organism>
<evidence type="ECO:0000256" key="1">
    <source>
        <dbReference type="SAM" id="MobiDB-lite"/>
    </source>
</evidence>
<dbReference type="GO" id="GO:0031624">
    <property type="term" value="F:ubiquitin conjugating enzyme binding"/>
    <property type="evidence" value="ECO:0007669"/>
    <property type="project" value="TreeGrafter"/>
</dbReference>
<feature type="compositionally biased region" description="Polar residues" evidence="1">
    <location>
        <begin position="336"/>
        <end position="349"/>
    </location>
</feature>
<dbReference type="PROSITE" id="PS51140">
    <property type="entry name" value="CUE"/>
    <property type="match status" value="1"/>
</dbReference>